<evidence type="ECO:0000313" key="2">
    <source>
        <dbReference type="EMBL" id="TGL43709.1"/>
    </source>
</evidence>
<dbReference type="Proteomes" id="UP000297273">
    <property type="component" value="Unassembled WGS sequence"/>
</dbReference>
<evidence type="ECO:0000313" key="4">
    <source>
        <dbReference type="Proteomes" id="UP000297946"/>
    </source>
</evidence>
<sequence length="102" mass="11557">MKKLILFLLISFLYVGSLSAFTELDQLLINEATTPDLKKIAKEYFLKKAKDHKELADKYKSLANTSHGAKANTDAADKKKYEKLAEHCEKEAAVYKAQADKY</sequence>
<accession>A0A5F2A0F9</accession>
<reference evidence="2" key="1">
    <citation type="submission" date="2018-10" db="EMBL/GenBank/DDBJ databases">
        <authorList>
            <person name="Vincent A.T."/>
            <person name="Schiettekatte O."/>
            <person name="Bourhy P."/>
            <person name="Veyrier F.J."/>
            <person name="Picardeau M."/>
        </authorList>
    </citation>
    <scope>NUCLEOTIDE SEQUENCE</scope>
    <source>
        <strain evidence="2">201702690</strain>
    </source>
</reference>
<comment type="caution">
    <text evidence="1">The sequence shown here is derived from an EMBL/GenBank/DDBJ whole genome shotgun (WGS) entry which is preliminary data.</text>
</comment>
<dbReference type="Proteomes" id="UP000297946">
    <property type="component" value="Unassembled WGS sequence"/>
</dbReference>
<dbReference type="EMBL" id="RQER01000002">
    <property type="protein sequence ID" value="TGK04229.1"/>
    <property type="molecule type" value="Genomic_DNA"/>
</dbReference>
<name>A0A5F2A0F9_9LEPT</name>
<protein>
    <submittedName>
        <fullName evidence="1">Uncharacterized protein</fullName>
    </submittedName>
</protein>
<dbReference type="EMBL" id="RQGC01000001">
    <property type="protein sequence ID" value="TGL43709.1"/>
    <property type="molecule type" value="Genomic_DNA"/>
</dbReference>
<dbReference type="RefSeq" id="WP_135643040.1">
    <property type="nucleotide sequence ID" value="NZ_RQER01000002.1"/>
</dbReference>
<keyword evidence="3" id="KW-1185">Reference proteome</keyword>
<proteinExistence type="predicted"/>
<dbReference type="NCBIfam" id="NF047526">
    <property type="entry name" value="LIC_10421_fam"/>
    <property type="match status" value="1"/>
</dbReference>
<evidence type="ECO:0000313" key="1">
    <source>
        <dbReference type="EMBL" id="TGK04229.1"/>
    </source>
</evidence>
<gene>
    <name evidence="1" type="ORF">EHO57_03740</name>
    <name evidence="2" type="ORF">EHQ53_03510</name>
</gene>
<organism evidence="1 4">
    <name type="scientific">Leptospira langatensis</name>
    <dbReference type="NCBI Taxonomy" id="2484983"/>
    <lineage>
        <taxon>Bacteria</taxon>
        <taxon>Pseudomonadati</taxon>
        <taxon>Spirochaetota</taxon>
        <taxon>Spirochaetia</taxon>
        <taxon>Leptospirales</taxon>
        <taxon>Leptospiraceae</taxon>
        <taxon>Leptospira</taxon>
    </lineage>
</organism>
<evidence type="ECO:0000313" key="3">
    <source>
        <dbReference type="Proteomes" id="UP000297273"/>
    </source>
</evidence>
<dbReference type="OrthoDB" id="344765at2"/>
<reference evidence="3 4" key="2">
    <citation type="journal article" date="2019" name="PLoS Negl. Trop. Dis.">
        <title>Revisiting the worldwide diversity of Leptospira species in the environment.</title>
        <authorList>
            <person name="Vincent A.T."/>
            <person name="Schiettekatte O."/>
            <person name="Bourhy P."/>
            <person name="Veyrier F.J."/>
            <person name="Picardeau M."/>
        </authorList>
    </citation>
    <scope>NUCLEOTIDE SEQUENCE [LARGE SCALE GENOMIC DNA]</scope>
    <source>
        <strain evidence="3">201702690</strain>
        <strain evidence="1 4">SSW18</strain>
    </source>
</reference>
<dbReference type="AlphaFoldDB" id="A0A5F2A0F9"/>